<dbReference type="EMBL" id="JBCGBO010000024">
    <property type="protein sequence ID" value="KAK9181885.1"/>
    <property type="molecule type" value="Genomic_DNA"/>
</dbReference>
<accession>A0AAP0LTK7</accession>
<keyword evidence="2 4" id="KW-0328">Glycosyltransferase</keyword>
<evidence type="ECO:0000313" key="7">
    <source>
        <dbReference type="Proteomes" id="UP001428341"/>
    </source>
</evidence>
<evidence type="ECO:0000256" key="1">
    <source>
        <dbReference type="ARBA" id="ARBA00009995"/>
    </source>
</evidence>
<dbReference type="Pfam" id="PF00201">
    <property type="entry name" value="UDPGT"/>
    <property type="match status" value="1"/>
</dbReference>
<dbReference type="PANTHER" id="PTHR48048:SF30">
    <property type="entry name" value="GLYCOSYLTRANSFERASE"/>
    <property type="match status" value="1"/>
</dbReference>
<dbReference type="EC" id="2.4.1.-" evidence="5"/>
<evidence type="ECO:0000256" key="2">
    <source>
        <dbReference type="ARBA" id="ARBA00022676"/>
    </source>
</evidence>
<dbReference type="FunFam" id="3.40.50.2000:FF:000020">
    <property type="entry name" value="Glycosyltransferase"/>
    <property type="match status" value="1"/>
</dbReference>
<gene>
    <name evidence="6" type="ORF">WN944_025026</name>
</gene>
<dbReference type="SUPFAM" id="SSF53756">
    <property type="entry name" value="UDP-Glycosyltransferase/glycogen phosphorylase"/>
    <property type="match status" value="1"/>
</dbReference>
<keyword evidence="7" id="KW-1185">Reference proteome</keyword>
<reference evidence="6 7" key="1">
    <citation type="submission" date="2024-05" db="EMBL/GenBank/DDBJ databases">
        <title>Haplotype-resolved chromosome-level genome assembly of Huyou (Citrus changshanensis).</title>
        <authorList>
            <person name="Miao C."/>
            <person name="Chen W."/>
            <person name="Wu Y."/>
            <person name="Wang L."/>
            <person name="Zhao S."/>
            <person name="Grierson D."/>
            <person name="Xu C."/>
            <person name="Chen K."/>
        </authorList>
    </citation>
    <scope>NUCLEOTIDE SEQUENCE [LARGE SCALE GENOMIC DNA]</scope>
    <source>
        <strain evidence="6">01-14</strain>
        <tissue evidence="6">Leaf</tissue>
    </source>
</reference>
<comment type="caution">
    <text evidence="6">The sequence shown here is derived from an EMBL/GenBank/DDBJ whole genome shotgun (WGS) entry which is preliminary data.</text>
</comment>
<keyword evidence="3 4" id="KW-0808">Transferase</keyword>
<dbReference type="PANTHER" id="PTHR48048">
    <property type="entry name" value="GLYCOSYLTRANSFERASE"/>
    <property type="match status" value="1"/>
</dbReference>
<sequence length="490" mass="54639">MADHNNKTIVLYPSPGRSHLVPMIELGKLILTHHPSFSITMIVPTFPNTVAGDTSHYISAVSGIIFHRLPTVSDELDLKNYPSIDEVTRLRDRLAELNNPNLRQTLLTLFKTSTLKALVIDFFCKAALQVSSSLNIPTYFFFTSGATALAQILHYPNLKNISDNDCFRIDAESEMLLDHIPGLPPIRAKEMFPPDDSVLKNTIDTAIQMAKSCGIIINTFETLEQRASQALKDGKCVPNGETMPPVYCLGPVLAATVDNKNDYHMCLSWLDLQPKQRVVFLCFGSMVFFSSKQLKEMAIGLERSRVRFLWVVRVPPPEDEFRRNLAVADAEVSVEMFLPEGFLDRTRDRGLVVKSWAPQTDVLSHDSVGGFVTHCGWNSVLEALCAGVPMVAWPFIGDQMVNRSFLVEDIEVAVPVVESEDGLVFGAELEKRVIELMDTENGKGKVLRERTRALKEKAVGALREGGCSLAALAELATRFDKEWSTDDYEF</sequence>
<evidence type="ECO:0000256" key="3">
    <source>
        <dbReference type="ARBA" id="ARBA00022679"/>
    </source>
</evidence>
<name>A0AAP0LTK7_9ROSI</name>
<dbReference type="InterPro" id="IPR035595">
    <property type="entry name" value="UDP_glycos_trans_CS"/>
</dbReference>
<dbReference type="InterPro" id="IPR050481">
    <property type="entry name" value="UDP-glycosyltransf_plant"/>
</dbReference>
<dbReference type="PROSITE" id="PS00375">
    <property type="entry name" value="UDPGT"/>
    <property type="match status" value="1"/>
</dbReference>
<dbReference type="GO" id="GO:0035251">
    <property type="term" value="F:UDP-glucosyltransferase activity"/>
    <property type="evidence" value="ECO:0007669"/>
    <property type="project" value="InterPro"/>
</dbReference>
<dbReference type="InterPro" id="IPR002213">
    <property type="entry name" value="UDP_glucos_trans"/>
</dbReference>
<evidence type="ECO:0000256" key="5">
    <source>
        <dbReference type="RuleBase" id="RU362057"/>
    </source>
</evidence>
<comment type="similarity">
    <text evidence="1 4">Belongs to the UDP-glycosyltransferase family.</text>
</comment>
<dbReference type="Proteomes" id="UP001428341">
    <property type="component" value="Unassembled WGS sequence"/>
</dbReference>
<organism evidence="6 7">
    <name type="scientific">Citrus x changshan-huyou</name>
    <dbReference type="NCBI Taxonomy" id="2935761"/>
    <lineage>
        <taxon>Eukaryota</taxon>
        <taxon>Viridiplantae</taxon>
        <taxon>Streptophyta</taxon>
        <taxon>Embryophyta</taxon>
        <taxon>Tracheophyta</taxon>
        <taxon>Spermatophyta</taxon>
        <taxon>Magnoliopsida</taxon>
        <taxon>eudicotyledons</taxon>
        <taxon>Gunneridae</taxon>
        <taxon>Pentapetalae</taxon>
        <taxon>rosids</taxon>
        <taxon>malvids</taxon>
        <taxon>Sapindales</taxon>
        <taxon>Rutaceae</taxon>
        <taxon>Aurantioideae</taxon>
        <taxon>Citrus</taxon>
    </lineage>
</organism>
<dbReference type="Gene3D" id="3.40.50.2000">
    <property type="entry name" value="Glycogen Phosphorylase B"/>
    <property type="match status" value="2"/>
</dbReference>
<dbReference type="CDD" id="cd03784">
    <property type="entry name" value="GT1_Gtf-like"/>
    <property type="match status" value="1"/>
</dbReference>
<evidence type="ECO:0000256" key="4">
    <source>
        <dbReference type="RuleBase" id="RU003718"/>
    </source>
</evidence>
<dbReference type="AlphaFoldDB" id="A0AAP0LTK7"/>
<evidence type="ECO:0000313" key="6">
    <source>
        <dbReference type="EMBL" id="KAK9181885.1"/>
    </source>
</evidence>
<proteinExistence type="inferred from homology"/>
<protein>
    <recommendedName>
        <fullName evidence="5">Glycosyltransferase</fullName>
        <ecNumber evidence="5">2.4.1.-</ecNumber>
    </recommendedName>
</protein>